<dbReference type="Pfam" id="PF04972">
    <property type="entry name" value="BON"/>
    <property type="match status" value="1"/>
</dbReference>
<dbReference type="CDD" id="cd04586">
    <property type="entry name" value="CBS_pair_BON_assoc"/>
    <property type="match status" value="1"/>
</dbReference>
<evidence type="ECO:0000256" key="1">
    <source>
        <dbReference type="ARBA" id="ARBA00023122"/>
    </source>
</evidence>
<comment type="caution">
    <text evidence="5">The sequence shown here is derived from an EMBL/GenBank/DDBJ whole genome shotgun (WGS) entry which is preliminary data.</text>
</comment>
<dbReference type="InterPro" id="IPR017080">
    <property type="entry name" value="UCP036990_CBS_BON"/>
</dbReference>
<name>A0ABS7PZS4_9ACTN</name>
<dbReference type="RefSeq" id="WP_222959509.1">
    <property type="nucleotide sequence ID" value="NZ_JAINZZ010000001.1"/>
</dbReference>
<keyword evidence="6" id="KW-1185">Reference proteome</keyword>
<dbReference type="PIRSF" id="PIRSF036990">
    <property type="entry name" value="UCP036990_CBS_BON"/>
    <property type="match status" value="1"/>
</dbReference>
<dbReference type="PANTHER" id="PTHR43080:SF29">
    <property type="entry name" value="OS02G0818000 PROTEIN"/>
    <property type="match status" value="1"/>
</dbReference>
<dbReference type="Proteomes" id="UP000778578">
    <property type="component" value="Unassembled WGS sequence"/>
</dbReference>
<dbReference type="Pfam" id="PF00571">
    <property type="entry name" value="CBS"/>
    <property type="match status" value="2"/>
</dbReference>
<evidence type="ECO:0000259" key="4">
    <source>
        <dbReference type="PROSITE" id="PS51371"/>
    </source>
</evidence>
<protein>
    <submittedName>
        <fullName evidence="5">CBS domain-containing protein</fullName>
    </submittedName>
</protein>
<feature type="domain" description="CBS" evidence="4">
    <location>
        <begin position="93"/>
        <end position="149"/>
    </location>
</feature>
<feature type="domain" description="CBS" evidence="4">
    <location>
        <begin position="12"/>
        <end position="70"/>
    </location>
</feature>
<accession>A0ABS7PZS4</accession>
<dbReference type="PROSITE" id="PS51371">
    <property type="entry name" value="CBS"/>
    <property type="match status" value="2"/>
</dbReference>
<reference evidence="5 6" key="1">
    <citation type="submission" date="2021-08" db="EMBL/GenBank/DDBJ databases">
        <title>WGS of actinomycetes from Thailand.</title>
        <authorList>
            <person name="Thawai C."/>
        </authorList>
    </citation>
    <scope>NUCLEOTIDE SEQUENCE [LARGE SCALE GENOMIC DNA]</scope>
    <source>
        <strain evidence="5 6">PLK6-54</strain>
    </source>
</reference>
<dbReference type="InterPro" id="IPR046342">
    <property type="entry name" value="CBS_dom_sf"/>
</dbReference>
<gene>
    <name evidence="5" type="ORF">K7862_01125</name>
</gene>
<dbReference type="PANTHER" id="PTHR43080">
    <property type="entry name" value="CBS DOMAIN-CONTAINING PROTEIN CBSX3, MITOCHONDRIAL"/>
    <property type="match status" value="1"/>
</dbReference>
<dbReference type="InterPro" id="IPR007055">
    <property type="entry name" value="BON_dom"/>
</dbReference>
<dbReference type="InterPro" id="IPR051257">
    <property type="entry name" value="Diverse_CBS-Domain"/>
</dbReference>
<evidence type="ECO:0000313" key="5">
    <source>
        <dbReference type="EMBL" id="MBY8876243.1"/>
    </source>
</evidence>
<evidence type="ECO:0000256" key="2">
    <source>
        <dbReference type="PROSITE-ProRule" id="PRU00703"/>
    </source>
</evidence>
<keyword evidence="1 2" id="KW-0129">CBS domain</keyword>
<proteinExistence type="predicted"/>
<evidence type="ECO:0000313" key="6">
    <source>
        <dbReference type="Proteomes" id="UP000778578"/>
    </source>
</evidence>
<evidence type="ECO:0000259" key="3">
    <source>
        <dbReference type="PROSITE" id="PS50914"/>
    </source>
</evidence>
<dbReference type="EMBL" id="JAINZZ010000001">
    <property type="protein sequence ID" value="MBY8876243.1"/>
    <property type="molecule type" value="Genomic_DNA"/>
</dbReference>
<organism evidence="5 6">
    <name type="scientific">Actinacidiphila acidipaludis</name>
    <dbReference type="NCBI Taxonomy" id="2873382"/>
    <lineage>
        <taxon>Bacteria</taxon>
        <taxon>Bacillati</taxon>
        <taxon>Actinomycetota</taxon>
        <taxon>Actinomycetes</taxon>
        <taxon>Kitasatosporales</taxon>
        <taxon>Streptomycetaceae</taxon>
        <taxon>Actinacidiphila</taxon>
    </lineage>
</organism>
<sequence>MYASPRTVSDVMTQTVVALGQDATFKDIVGTMEQWKVSAMPVLEGEGRVVGVVSEADLLPKEEYRQSDPSRVDDIHRLAEMAKADAVTAGRLMSSPAVCVHADATLAQAARIMAQRKVKRLPVTDAEGKLAGIVSRCDLLKVFLRSDDEIAEEVRHDVVNALFPGEQAVTVDVSDGLVTLSGDVLEPGLIPVAGRLARTVEGVVDVHDDLTAAVTAS</sequence>
<feature type="domain" description="BON" evidence="3">
    <location>
        <begin position="146"/>
        <end position="214"/>
    </location>
</feature>
<dbReference type="SMART" id="SM00116">
    <property type="entry name" value="CBS"/>
    <property type="match status" value="2"/>
</dbReference>
<dbReference type="Gene3D" id="3.10.580.10">
    <property type="entry name" value="CBS-domain"/>
    <property type="match status" value="1"/>
</dbReference>
<dbReference type="Gene3D" id="3.30.1340.30">
    <property type="match status" value="1"/>
</dbReference>
<dbReference type="SUPFAM" id="SSF54631">
    <property type="entry name" value="CBS-domain pair"/>
    <property type="match status" value="1"/>
</dbReference>
<dbReference type="InterPro" id="IPR000644">
    <property type="entry name" value="CBS_dom"/>
</dbReference>
<dbReference type="PROSITE" id="PS50914">
    <property type="entry name" value="BON"/>
    <property type="match status" value="1"/>
</dbReference>